<proteinExistence type="predicted"/>
<organism evidence="1 2">
    <name type="scientific">Streptomyces mirabilis</name>
    <dbReference type="NCBI Taxonomy" id="68239"/>
    <lineage>
        <taxon>Bacteria</taxon>
        <taxon>Bacillati</taxon>
        <taxon>Actinomycetota</taxon>
        <taxon>Actinomycetes</taxon>
        <taxon>Kitasatosporales</taxon>
        <taxon>Streptomycetaceae</taxon>
        <taxon>Streptomyces</taxon>
    </lineage>
</organism>
<evidence type="ECO:0000313" key="2">
    <source>
        <dbReference type="Proteomes" id="UP001257627"/>
    </source>
</evidence>
<accession>A0ABU3UDL6</accession>
<reference evidence="1 2" key="1">
    <citation type="submission" date="2023-02" db="EMBL/GenBank/DDBJ databases">
        <authorList>
            <person name="Maleckis M."/>
        </authorList>
    </citation>
    <scope>NUCLEOTIDE SEQUENCE [LARGE SCALE GENOMIC DNA]</scope>
    <source>
        <strain evidence="1 2">P8-A2</strain>
    </source>
</reference>
<evidence type="ECO:0000313" key="1">
    <source>
        <dbReference type="EMBL" id="MDU8992013.1"/>
    </source>
</evidence>
<protein>
    <submittedName>
        <fullName evidence="1">Uncharacterized protein</fullName>
    </submittedName>
</protein>
<dbReference type="EMBL" id="JARAKF010000001">
    <property type="protein sequence ID" value="MDU8992013.1"/>
    <property type="molecule type" value="Genomic_DNA"/>
</dbReference>
<keyword evidence="2" id="KW-1185">Reference proteome</keyword>
<dbReference type="Proteomes" id="UP001257627">
    <property type="component" value="Unassembled WGS sequence"/>
</dbReference>
<gene>
    <name evidence="1" type="ORF">PU648_06450</name>
</gene>
<name>A0ABU3UDL6_9ACTN</name>
<comment type="caution">
    <text evidence="1">The sequence shown here is derived from an EMBL/GenBank/DDBJ whole genome shotgun (WGS) entry which is preliminary data.</text>
</comment>
<dbReference type="RefSeq" id="WP_164405855.1">
    <property type="nucleotide sequence ID" value="NZ_CP107955.1"/>
</dbReference>
<sequence>MISLDAGSGDRLALAVLVQYRMATTEQMTADQELPCGPPAGVVAIPGHGLCRTCAAKASPDGS</sequence>